<dbReference type="FunFam" id="3.40.50.300:FF:002053">
    <property type="entry name" value="ABC transporter ATP-binding protein"/>
    <property type="match status" value="1"/>
</dbReference>
<dbReference type="PANTHER" id="PTHR19211:SF14">
    <property type="entry name" value="ATP-BINDING CASSETTE SUB-FAMILY F MEMBER 1"/>
    <property type="match status" value="1"/>
</dbReference>
<evidence type="ECO:0000259" key="7">
    <source>
        <dbReference type="PROSITE" id="PS50893"/>
    </source>
</evidence>
<comment type="caution">
    <text evidence="8">The sequence shown here is derived from an EMBL/GenBank/DDBJ whole genome shotgun (WGS) entry which is preliminary data.</text>
</comment>
<evidence type="ECO:0000256" key="1">
    <source>
        <dbReference type="ARBA" id="ARBA00022737"/>
    </source>
</evidence>
<dbReference type="InterPro" id="IPR037118">
    <property type="entry name" value="Val-tRNA_synth_C_sf"/>
</dbReference>
<dbReference type="InterPro" id="IPR050611">
    <property type="entry name" value="ABCF"/>
</dbReference>
<dbReference type="GO" id="GO:0016887">
    <property type="term" value="F:ATP hydrolysis activity"/>
    <property type="evidence" value="ECO:0007669"/>
    <property type="project" value="InterPro"/>
</dbReference>
<keyword evidence="1" id="KW-0677">Repeat</keyword>
<dbReference type="Gene3D" id="1.10.287.380">
    <property type="entry name" value="Valyl-tRNA synthetase, C-terminal domain"/>
    <property type="match status" value="1"/>
</dbReference>
<dbReference type="InterPro" id="IPR003439">
    <property type="entry name" value="ABC_transporter-like_ATP-bd"/>
</dbReference>
<dbReference type="Pfam" id="PF12848">
    <property type="entry name" value="ABC_tran_Xtn"/>
    <property type="match status" value="1"/>
</dbReference>
<feature type="domain" description="ABC transporter" evidence="7">
    <location>
        <begin position="2"/>
        <end position="246"/>
    </location>
</feature>
<dbReference type="PROSITE" id="PS00211">
    <property type="entry name" value="ABC_TRANSPORTER_1"/>
    <property type="match status" value="2"/>
</dbReference>
<dbReference type="SUPFAM" id="SSF52540">
    <property type="entry name" value="P-loop containing nucleoside triphosphate hydrolases"/>
    <property type="match status" value="2"/>
</dbReference>
<dbReference type="InterPro" id="IPR027417">
    <property type="entry name" value="P-loop_NTPase"/>
</dbReference>
<comment type="similarity">
    <text evidence="4">Belongs to the ABC transporter superfamily. ABCF family. YheS subfamily.</text>
</comment>
<dbReference type="AlphaFoldDB" id="A0A0W1A1W6"/>
<keyword evidence="2" id="KW-0547">Nucleotide-binding</keyword>
<evidence type="ECO:0000313" key="9">
    <source>
        <dbReference type="Proteomes" id="UP000054729"/>
    </source>
</evidence>
<evidence type="ECO:0000256" key="2">
    <source>
        <dbReference type="ARBA" id="ARBA00022741"/>
    </source>
</evidence>
<dbReference type="RefSeq" id="WP_058481878.1">
    <property type="nucleotide sequence ID" value="NZ_CAAAIQ010000014.1"/>
</dbReference>
<organism evidence="8 9">
    <name type="scientific">Legionella waltersii</name>
    <dbReference type="NCBI Taxonomy" id="66969"/>
    <lineage>
        <taxon>Bacteria</taxon>
        <taxon>Pseudomonadati</taxon>
        <taxon>Pseudomonadota</taxon>
        <taxon>Gammaproteobacteria</taxon>
        <taxon>Legionellales</taxon>
        <taxon>Legionellaceae</taxon>
        <taxon>Legionella</taxon>
    </lineage>
</organism>
<dbReference type="EMBL" id="LNZB01000060">
    <property type="protein sequence ID" value="KTD75270.1"/>
    <property type="molecule type" value="Genomic_DNA"/>
</dbReference>
<dbReference type="InterPro" id="IPR017871">
    <property type="entry name" value="ABC_transporter-like_CS"/>
</dbReference>
<dbReference type="PANTHER" id="PTHR19211">
    <property type="entry name" value="ATP-BINDING TRANSPORT PROTEIN-RELATED"/>
    <property type="match status" value="1"/>
</dbReference>
<keyword evidence="9" id="KW-1185">Reference proteome</keyword>
<dbReference type="PATRIC" id="fig|66969.6.peg.3606"/>
<gene>
    <name evidence="8" type="ORF">Lwal_3311</name>
</gene>
<feature type="coiled-coil region" evidence="6">
    <location>
        <begin position="534"/>
        <end position="618"/>
    </location>
</feature>
<dbReference type="PROSITE" id="PS50893">
    <property type="entry name" value="ABC_TRANSPORTER_2"/>
    <property type="match status" value="2"/>
</dbReference>
<keyword evidence="3" id="KW-0067">ATP-binding</keyword>
<name>A0A0W1A1W6_9GAMM</name>
<reference evidence="8 9" key="1">
    <citation type="submission" date="2015-11" db="EMBL/GenBank/DDBJ databases">
        <title>Genomic analysis of 38 Legionella species identifies large and diverse effector repertoires.</title>
        <authorList>
            <person name="Burstein D."/>
            <person name="Amaro F."/>
            <person name="Zusman T."/>
            <person name="Lifshitz Z."/>
            <person name="Cohen O."/>
            <person name="Gilbert J.A."/>
            <person name="Pupko T."/>
            <person name="Shuman H.A."/>
            <person name="Segal G."/>
        </authorList>
    </citation>
    <scope>NUCLEOTIDE SEQUENCE [LARGE SCALE GENOMIC DNA]</scope>
    <source>
        <strain evidence="8 9">ATCC 51914</strain>
    </source>
</reference>
<sequence>MLTLREVTLSRGNKILLDKVNLTIYEKQKIGLIGHNGCGKSTLFDFILGKLVSDTGDLLINPQLRISHLSQHIPDSQERALQFVLEGDDDYIQLLHRLQNAESTENDEEVLVCHELLNQSGGYSKPSLAASIMAGLGFSAHQQSEQVNSFSGGWRMRLSLARCLMKPADLLLLDEPTNHLDMEAIFWLERYLKQCPSSIVLISHDREFLDAFVTNILHIEHQNLSLYTGNYSTFEKTHAQQLALQQIMHERQQTKINHMMSFVNRFKAKATKAKQAQSRLKAIDKMEIIAAAQVDSPFSFEFFPCPRAGNPLIQCHQVDAGYCNQSPILKKINLSISPGDRIALLGPNGEGKSTLIKTLTGSLPEINGEILRSPNLKIGYYAQHQLEDLDPQLSPIETIQLLSADAREQTIRDFLGGFNFRGEMAEQPMLHFSGGEKARLALAKLVWLKPNLLLLDEPTNHLDLAMRSAIEIALQTYEGALIIISHDRHMIKATVDNFNLVYQGKVQPFDGDLDDYYTWLQTTSSSKAAKPITSSNTYKEIKSHQNKLKKLEQLLEHYQRAIQSIDDKLADTSLYENSSKKSTLEQLLTEKEEAYRLLNQTEEEWMELSELLEEIRSLT</sequence>
<dbReference type="CDD" id="cd03221">
    <property type="entry name" value="ABCF_EF-3"/>
    <property type="match status" value="2"/>
</dbReference>
<protein>
    <recommendedName>
        <fullName evidence="5">Probable ATP-binding protein YheS</fullName>
    </recommendedName>
</protein>
<accession>A0A0W1A1W6</accession>
<evidence type="ECO:0000256" key="5">
    <source>
        <dbReference type="ARBA" id="ARBA00069073"/>
    </source>
</evidence>
<dbReference type="Gene3D" id="3.40.50.300">
    <property type="entry name" value="P-loop containing nucleotide triphosphate hydrolases"/>
    <property type="match status" value="2"/>
</dbReference>
<evidence type="ECO:0000256" key="6">
    <source>
        <dbReference type="SAM" id="Coils"/>
    </source>
</evidence>
<evidence type="ECO:0000256" key="4">
    <source>
        <dbReference type="ARBA" id="ARBA00061571"/>
    </source>
</evidence>
<dbReference type="GO" id="GO:0005524">
    <property type="term" value="F:ATP binding"/>
    <property type="evidence" value="ECO:0007669"/>
    <property type="project" value="UniProtKB-KW"/>
</dbReference>
<dbReference type="FunFam" id="3.40.50.300:FF:000011">
    <property type="entry name" value="Putative ABC transporter ATP-binding component"/>
    <property type="match status" value="1"/>
</dbReference>
<dbReference type="OrthoDB" id="9808609at2"/>
<dbReference type="STRING" id="66969.Lwal_3311"/>
<evidence type="ECO:0000256" key="3">
    <source>
        <dbReference type="ARBA" id="ARBA00022840"/>
    </source>
</evidence>
<feature type="domain" description="ABC transporter" evidence="7">
    <location>
        <begin position="313"/>
        <end position="528"/>
    </location>
</feature>
<dbReference type="SMART" id="SM00382">
    <property type="entry name" value="AAA"/>
    <property type="match status" value="2"/>
</dbReference>
<proteinExistence type="inferred from homology"/>
<dbReference type="Proteomes" id="UP000054729">
    <property type="component" value="Unassembled WGS sequence"/>
</dbReference>
<keyword evidence="6" id="KW-0175">Coiled coil</keyword>
<dbReference type="InterPro" id="IPR003593">
    <property type="entry name" value="AAA+_ATPase"/>
</dbReference>
<dbReference type="Pfam" id="PF00005">
    <property type="entry name" value="ABC_tran"/>
    <property type="match status" value="2"/>
</dbReference>
<dbReference type="InterPro" id="IPR032781">
    <property type="entry name" value="ABC_tran_Xtn"/>
</dbReference>
<evidence type="ECO:0000313" key="8">
    <source>
        <dbReference type="EMBL" id="KTD75270.1"/>
    </source>
</evidence>